<gene>
    <name evidence="4" type="ORF">BSL78_27402</name>
</gene>
<dbReference type="Pfam" id="PF00067">
    <property type="entry name" value="p450"/>
    <property type="match status" value="1"/>
</dbReference>
<evidence type="ECO:0000256" key="2">
    <source>
        <dbReference type="ARBA" id="ARBA00022723"/>
    </source>
</evidence>
<keyword evidence="2" id="KW-0479">Metal-binding</keyword>
<dbReference type="GO" id="GO:0004497">
    <property type="term" value="F:monooxygenase activity"/>
    <property type="evidence" value="ECO:0007669"/>
    <property type="project" value="InterPro"/>
</dbReference>
<comment type="similarity">
    <text evidence="1">Belongs to the cytochrome P450 family.</text>
</comment>
<dbReference type="GO" id="GO:0020037">
    <property type="term" value="F:heme binding"/>
    <property type="evidence" value="ECO:0007669"/>
    <property type="project" value="InterPro"/>
</dbReference>
<dbReference type="InterPro" id="IPR001128">
    <property type="entry name" value="Cyt_P450"/>
</dbReference>
<dbReference type="AlphaFoldDB" id="A0A2G8JJ50"/>
<dbReference type="InterPro" id="IPR050182">
    <property type="entry name" value="Cytochrome_P450_fam2"/>
</dbReference>
<keyword evidence="3" id="KW-0408">Iron</keyword>
<evidence type="ECO:0000313" key="5">
    <source>
        <dbReference type="Proteomes" id="UP000230750"/>
    </source>
</evidence>
<dbReference type="Gene3D" id="1.10.630.10">
    <property type="entry name" value="Cytochrome P450"/>
    <property type="match status" value="1"/>
</dbReference>
<dbReference type="Proteomes" id="UP000230750">
    <property type="component" value="Unassembled WGS sequence"/>
</dbReference>
<reference evidence="4 5" key="1">
    <citation type="journal article" date="2017" name="PLoS Biol.">
        <title>The sea cucumber genome provides insights into morphological evolution and visceral regeneration.</title>
        <authorList>
            <person name="Zhang X."/>
            <person name="Sun L."/>
            <person name="Yuan J."/>
            <person name="Sun Y."/>
            <person name="Gao Y."/>
            <person name="Zhang L."/>
            <person name="Li S."/>
            <person name="Dai H."/>
            <person name="Hamel J.F."/>
            <person name="Liu C."/>
            <person name="Yu Y."/>
            <person name="Liu S."/>
            <person name="Lin W."/>
            <person name="Guo K."/>
            <person name="Jin S."/>
            <person name="Xu P."/>
            <person name="Storey K.B."/>
            <person name="Huan P."/>
            <person name="Zhang T."/>
            <person name="Zhou Y."/>
            <person name="Zhang J."/>
            <person name="Lin C."/>
            <person name="Li X."/>
            <person name="Xing L."/>
            <person name="Huo D."/>
            <person name="Sun M."/>
            <person name="Wang L."/>
            <person name="Mercier A."/>
            <person name="Li F."/>
            <person name="Yang H."/>
            <person name="Xiang J."/>
        </authorList>
    </citation>
    <scope>NUCLEOTIDE SEQUENCE [LARGE SCALE GENOMIC DNA]</scope>
    <source>
        <strain evidence="4">Shaxun</strain>
        <tissue evidence="4">Muscle</tissue>
    </source>
</reference>
<dbReference type="PANTHER" id="PTHR24300">
    <property type="entry name" value="CYTOCHROME P450 508A4-RELATED"/>
    <property type="match status" value="1"/>
</dbReference>
<sequence length="390" mass="44724">MKNGPYRTFQKWAKVYGKTFCCQNRYDTGYITEDFKDMDFMSESFQRIMKVIRYTDDTIPKRICKSPLCNKWKAVRSFITSLLNASNVGKKTYDTIIASEFENVCSFIKENHRKESFNPKTLFTRSVANILIYTLFQKRYPYTGATADVEISAVETLAETLSIEMLFVIPSYIYILARMGYLPIKSIQKLVKASECLSKVCDENIIGHRKDLNEDEVRDVVDICLKQINETKATDEKSYLTENAVNGALTDMFSAGLVSTALMLTWTLLLVISNPEVKKRLAEEIASTVGFDRHPQLSDRDNMPYAKAVIQEALRFVSVAPIGVYHKVQEDTTFKGYFLPKNTMILPNIWGLHHDPEIFPEPDKFKPERFIDSKGQFMKDRRVAAFGIGK</sequence>
<dbReference type="EMBL" id="MRZV01001816">
    <property type="protein sequence ID" value="PIK35767.1"/>
    <property type="molecule type" value="Genomic_DNA"/>
</dbReference>
<dbReference type="InterPro" id="IPR002401">
    <property type="entry name" value="Cyt_P450_E_grp-I"/>
</dbReference>
<evidence type="ECO:0000313" key="4">
    <source>
        <dbReference type="EMBL" id="PIK35767.1"/>
    </source>
</evidence>
<accession>A0A2G8JJ50</accession>
<dbReference type="GO" id="GO:0005506">
    <property type="term" value="F:iron ion binding"/>
    <property type="evidence" value="ECO:0007669"/>
    <property type="project" value="InterPro"/>
</dbReference>
<dbReference type="PRINTS" id="PR00463">
    <property type="entry name" value="EP450I"/>
</dbReference>
<name>A0A2G8JJ50_STIJA</name>
<dbReference type="OrthoDB" id="6141508at2759"/>
<evidence type="ECO:0000256" key="3">
    <source>
        <dbReference type="ARBA" id="ARBA00023004"/>
    </source>
</evidence>
<proteinExistence type="inferred from homology"/>
<dbReference type="STRING" id="307972.A0A2G8JJ50"/>
<dbReference type="GO" id="GO:0016705">
    <property type="term" value="F:oxidoreductase activity, acting on paired donors, with incorporation or reduction of molecular oxygen"/>
    <property type="evidence" value="ECO:0007669"/>
    <property type="project" value="InterPro"/>
</dbReference>
<comment type="caution">
    <text evidence="4">The sequence shown here is derived from an EMBL/GenBank/DDBJ whole genome shotgun (WGS) entry which is preliminary data.</text>
</comment>
<dbReference type="InterPro" id="IPR036396">
    <property type="entry name" value="Cyt_P450_sf"/>
</dbReference>
<dbReference type="SUPFAM" id="SSF48264">
    <property type="entry name" value="Cytochrome P450"/>
    <property type="match status" value="1"/>
</dbReference>
<organism evidence="4 5">
    <name type="scientific">Stichopus japonicus</name>
    <name type="common">Sea cucumber</name>
    <dbReference type="NCBI Taxonomy" id="307972"/>
    <lineage>
        <taxon>Eukaryota</taxon>
        <taxon>Metazoa</taxon>
        <taxon>Echinodermata</taxon>
        <taxon>Eleutherozoa</taxon>
        <taxon>Echinozoa</taxon>
        <taxon>Holothuroidea</taxon>
        <taxon>Aspidochirotacea</taxon>
        <taxon>Aspidochirotida</taxon>
        <taxon>Stichopodidae</taxon>
        <taxon>Apostichopus</taxon>
    </lineage>
</organism>
<evidence type="ECO:0000256" key="1">
    <source>
        <dbReference type="ARBA" id="ARBA00010617"/>
    </source>
</evidence>
<protein>
    <submittedName>
        <fullName evidence="4">Uncharacterized protein</fullName>
    </submittedName>
</protein>
<keyword evidence="5" id="KW-1185">Reference proteome</keyword>